<dbReference type="PANTHER" id="PTHR22692">
    <property type="entry name" value="MYOSIN VII, XV"/>
    <property type="match status" value="1"/>
</dbReference>
<evidence type="ECO:0000256" key="1">
    <source>
        <dbReference type="SAM" id="MobiDB-lite"/>
    </source>
</evidence>
<gene>
    <name evidence="3" type="ORF">KI387_028722</name>
</gene>
<dbReference type="FunFam" id="1.25.40.530:FF:000005">
    <property type="entry name" value="Kinesin-like calmodulin-binding protein (ZWICHEL)"/>
    <property type="match status" value="1"/>
</dbReference>
<feature type="region of interest" description="Disordered" evidence="1">
    <location>
        <begin position="237"/>
        <end position="263"/>
    </location>
</feature>
<evidence type="ECO:0000259" key="2">
    <source>
        <dbReference type="PROSITE" id="PS51016"/>
    </source>
</evidence>
<sequence length="712" mass="79103">MKAAAYRAKMFPKPATYQFQHFVAASVPDRLHPFRVLLSMVVITRKQAATMVSHACSVPLLESPPSHPVGNPTDTSEVPKIPVGDKEFVKFLDTNPSAVQYYLSHAPDRTPDGQLLIGMPISIATHLAPSPPDNSALPSSSLAPSPNSVASEVLTAQIGFPFVNLGPHVSLPPTTPTSSLSQTAPFITCSLPPIHTSFPSQAPPTFSFPHTYPVASTPYIGHPYSVTSTYSSSIPSQHLAPPLSSGGPWPNPPPFTTTAPSSHPTTDFIKQMMDKMQNLEASILGSRSTLTYEQVCQEPIHPSVPLHSYPPQWELPKFTRFNSKEDPEQHLRSFRHACYLIAHDDALLLRTFPMSLSGPALEWYSALTQHSIFSFNQLAQSFLDHFFINIAKKVVLPRQKGVLRNRSDLSLRYAHTLQTFNRTPRTLSMSLLPELAGAIPVLERFQVEGFIRSMQKQMQSGGKRGFFSKRSVAPQGREKFTLEDMLCFQREPIPTSLLRINSDLISRAVKLFQVILKYTGVDASDRATPLSIPDQIELVTKLYKHTLKRAELRDELFAQISKQTRNNPDRLYLLKAWELMYLCTSAMPPGKDIGVYLSEYVHDVATAANTDLEVQALAMNTWNALKRSVKAGPRRTIPAREEIEALLTNKKLTTIAYFLDDTFEEITFDMTTTVADAVEELAGIIKLSAYNTFSLFECRKVVTGSKSLDHGN</sequence>
<feature type="domain" description="MyTH4" evidence="2">
    <location>
        <begin position="488"/>
        <end position="647"/>
    </location>
</feature>
<dbReference type="Pfam" id="PF00784">
    <property type="entry name" value="MyTH4"/>
    <property type="match status" value="1"/>
</dbReference>
<organism evidence="3 4">
    <name type="scientific">Taxus chinensis</name>
    <name type="common">Chinese yew</name>
    <name type="synonym">Taxus wallichiana var. chinensis</name>
    <dbReference type="NCBI Taxonomy" id="29808"/>
    <lineage>
        <taxon>Eukaryota</taxon>
        <taxon>Viridiplantae</taxon>
        <taxon>Streptophyta</taxon>
        <taxon>Embryophyta</taxon>
        <taxon>Tracheophyta</taxon>
        <taxon>Spermatophyta</taxon>
        <taxon>Pinopsida</taxon>
        <taxon>Pinidae</taxon>
        <taxon>Conifers II</taxon>
        <taxon>Cupressales</taxon>
        <taxon>Taxaceae</taxon>
        <taxon>Taxus</taxon>
    </lineage>
</organism>
<accession>A0AA38FCG5</accession>
<dbReference type="SMART" id="SM00139">
    <property type="entry name" value="MyTH4"/>
    <property type="match status" value="1"/>
</dbReference>
<name>A0AA38FCG5_TAXCH</name>
<dbReference type="InterPro" id="IPR051567">
    <property type="entry name" value="Unconventional_Myosin_ATPase"/>
</dbReference>
<dbReference type="PANTHER" id="PTHR22692:SF33">
    <property type="entry name" value="MYOSIN"/>
    <property type="match status" value="1"/>
</dbReference>
<keyword evidence="4" id="KW-1185">Reference proteome</keyword>
<evidence type="ECO:0000313" key="3">
    <source>
        <dbReference type="EMBL" id="KAH9297040.1"/>
    </source>
</evidence>
<dbReference type="Gene3D" id="1.25.40.530">
    <property type="entry name" value="MyTH4 domain"/>
    <property type="match status" value="1"/>
</dbReference>
<protein>
    <recommendedName>
        <fullName evidence="2">MyTH4 domain-containing protein</fullName>
    </recommendedName>
</protein>
<reference evidence="3 4" key="1">
    <citation type="journal article" date="2021" name="Nat. Plants">
        <title>The Taxus genome provides insights into paclitaxel biosynthesis.</title>
        <authorList>
            <person name="Xiong X."/>
            <person name="Gou J."/>
            <person name="Liao Q."/>
            <person name="Li Y."/>
            <person name="Zhou Q."/>
            <person name="Bi G."/>
            <person name="Li C."/>
            <person name="Du R."/>
            <person name="Wang X."/>
            <person name="Sun T."/>
            <person name="Guo L."/>
            <person name="Liang H."/>
            <person name="Lu P."/>
            <person name="Wu Y."/>
            <person name="Zhang Z."/>
            <person name="Ro D.K."/>
            <person name="Shang Y."/>
            <person name="Huang S."/>
            <person name="Yan J."/>
        </authorList>
    </citation>
    <scope>NUCLEOTIDE SEQUENCE [LARGE SCALE GENOMIC DNA]</scope>
    <source>
        <strain evidence="3">Ta-2019</strain>
    </source>
</reference>
<dbReference type="Proteomes" id="UP000824469">
    <property type="component" value="Unassembled WGS sequence"/>
</dbReference>
<dbReference type="InterPro" id="IPR000857">
    <property type="entry name" value="MyTH4_dom"/>
</dbReference>
<dbReference type="EMBL" id="JAHRHJ020000010">
    <property type="protein sequence ID" value="KAH9297040.1"/>
    <property type="molecule type" value="Genomic_DNA"/>
</dbReference>
<evidence type="ECO:0000313" key="4">
    <source>
        <dbReference type="Proteomes" id="UP000824469"/>
    </source>
</evidence>
<feature type="non-terminal residue" evidence="3">
    <location>
        <position position="712"/>
    </location>
</feature>
<comment type="caution">
    <text evidence="3">The sequence shown here is derived from an EMBL/GenBank/DDBJ whole genome shotgun (WGS) entry which is preliminary data.</text>
</comment>
<dbReference type="PROSITE" id="PS51016">
    <property type="entry name" value="MYTH4"/>
    <property type="match status" value="1"/>
</dbReference>
<dbReference type="GO" id="GO:0005856">
    <property type="term" value="C:cytoskeleton"/>
    <property type="evidence" value="ECO:0007669"/>
    <property type="project" value="InterPro"/>
</dbReference>
<dbReference type="InterPro" id="IPR038185">
    <property type="entry name" value="MyTH4_dom_sf"/>
</dbReference>
<proteinExistence type="predicted"/>
<dbReference type="AlphaFoldDB" id="A0AA38FCG5"/>